<dbReference type="PhylomeDB" id="A7T3I3"/>
<sequence length="119" mass="13319">GCWGLLDEFHQVNNDVLSVLLSEIQSVLLAVRAGQNMCTLDEGKEISVHQNFSVFLTFCTTRHNYELPPEVHALFRSVSMVMPDVALILRAQCAGQGFKSPRMLADRLKLVTEICSKQL</sequence>
<dbReference type="eggNOG" id="KOG3595">
    <property type="taxonomic scope" value="Eukaryota"/>
</dbReference>
<dbReference type="Gene3D" id="1.10.8.710">
    <property type="match status" value="1"/>
</dbReference>
<dbReference type="Proteomes" id="UP000001593">
    <property type="component" value="Unassembled WGS sequence"/>
</dbReference>
<feature type="non-terminal residue" evidence="2">
    <location>
        <position position="119"/>
    </location>
</feature>
<dbReference type="EMBL" id="DS470524">
    <property type="protein sequence ID" value="EDO29483.1"/>
    <property type="molecule type" value="Genomic_DNA"/>
</dbReference>
<dbReference type="PANTHER" id="PTHR45703">
    <property type="entry name" value="DYNEIN HEAVY CHAIN"/>
    <property type="match status" value="1"/>
</dbReference>
<evidence type="ECO:0000259" key="1">
    <source>
        <dbReference type="Pfam" id="PF12774"/>
    </source>
</evidence>
<accession>A7T3I3</accession>
<dbReference type="GO" id="GO:0007018">
    <property type="term" value="P:microtubule-based movement"/>
    <property type="evidence" value="ECO:0007669"/>
    <property type="project" value="InterPro"/>
</dbReference>
<evidence type="ECO:0000313" key="2">
    <source>
        <dbReference type="EMBL" id="EDO29483.1"/>
    </source>
</evidence>
<evidence type="ECO:0000313" key="3">
    <source>
        <dbReference type="Proteomes" id="UP000001593"/>
    </source>
</evidence>
<organism evidence="2 3">
    <name type="scientific">Nematostella vectensis</name>
    <name type="common">Starlet sea anemone</name>
    <dbReference type="NCBI Taxonomy" id="45351"/>
    <lineage>
        <taxon>Eukaryota</taxon>
        <taxon>Metazoa</taxon>
        <taxon>Cnidaria</taxon>
        <taxon>Anthozoa</taxon>
        <taxon>Hexacorallia</taxon>
        <taxon>Actiniaria</taxon>
        <taxon>Edwardsiidae</taxon>
        <taxon>Nematostella</taxon>
    </lineage>
</organism>
<dbReference type="AlphaFoldDB" id="A7T3I3"/>
<dbReference type="InterPro" id="IPR043157">
    <property type="entry name" value="Dynein_AAA1S"/>
</dbReference>
<dbReference type="KEGG" id="nve:5500078"/>
<feature type="domain" description="Dynein heavy chain hydrolytic ATP-binding dynein motor region" evidence="1">
    <location>
        <begin position="1"/>
        <end position="119"/>
    </location>
</feature>
<reference evidence="2 3" key="1">
    <citation type="journal article" date="2007" name="Science">
        <title>Sea anemone genome reveals ancestral eumetazoan gene repertoire and genomic organization.</title>
        <authorList>
            <person name="Putnam N.H."/>
            <person name="Srivastava M."/>
            <person name="Hellsten U."/>
            <person name="Dirks B."/>
            <person name="Chapman J."/>
            <person name="Salamov A."/>
            <person name="Terry A."/>
            <person name="Shapiro H."/>
            <person name="Lindquist E."/>
            <person name="Kapitonov V.V."/>
            <person name="Jurka J."/>
            <person name="Genikhovich G."/>
            <person name="Grigoriev I.V."/>
            <person name="Lucas S.M."/>
            <person name="Steele R.E."/>
            <person name="Finnerty J.R."/>
            <person name="Technau U."/>
            <person name="Martindale M.Q."/>
            <person name="Rokhsar D.S."/>
        </authorList>
    </citation>
    <scope>NUCLEOTIDE SEQUENCE [LARGE SCALE GENOMIC DNA]</scope>
    <source>
        <strain evidence="3">CH2 X CH6</strain>
    </source>
</reference>
<gene>
    <name evidence="2" type="ORF">NEMVEDRAFT_v1g144359</name>
</gene>
<keyword evidence="3" id="KW-1185">Reference proteome</keyword>
<dbReference type="Pfam" id="PF12774">
    <property type="entry name" value="AAA_6"/>
    <property type="match status" value="1"/>
</dbReference>
<dbReference type="GO" id="GO:0030286">
    <property type="term" value="C:dynein complex"/>
    <property type="evidence" value="ECO:0007669"/>
    <property type="project" value="InterPro"/>
</dbReference>
<dbReference type="GO" id="GO:0045505">
    <property type="term" value="F:dynein intermediate chain binding"/>
    <property type="evidence" value="ECO:0007669"/>
    <property type="project" value="InterPro"/>
</dbReference>
<dbReference type="InParanoid" id="A7T3I3"/>
<dbReference type="PANTHER" id="PTHR45703:SF8">
    <property type="entry name" value="DYNEINS HEAVY CHAIN"/>
    <property type="match status" value="1"/>
</dbReference>
<protein>
    <recommendedName>
        <fullName evidence="1">Dynein heavy chain hydrolytic ATP-binding dynein motor region domain-containing protein</fullName>
    </recommendedName>
</protein>
<proteinExistence type="predicted"/>
<dbReference type="Gene3D" id="3.40.50.300">
    <property type="entry name" value="P-loop containing nucleotide triphosphate hydrolases"/>
    <property type="match status" value="1"/>
</dbReference>
<dbReference type="STRING" id="45351.A7T3I3"/>
<name>A7T3I3_NEMVE</name>
<dbReference type="InterPro" id="IPR027417">
    <property type="entry name" value="P-loop_NTPase"/>
</dbReference>
<dbReference type="GO" id="GO:0005524">
    <property type="term" value="F:ATP binding"/>
    <property type="evidence" value="ECO:0007669"/>
    <property type="project" value="InterPro"/>
</dbReference>
<dbReference type="GO" id="GO:0051959">
    <property type="term" value="F:dynein light intermediate chain binding"/>
    <property type="evidence" value="ECO:0007669"/>
    <property type="project" value="InterPro"/>
</dbReference>
<dbReference type="InterPro" id="IPR035699">
    <property type="entry name" value="AAA_6"/>
</dbReference>
<dbReference type="HOGENOM" id="CLU_000038_9_2_1"/>
<dbReference type="InterPro" id="IPR026983">
    <property type="entry name" value="DHC"/>
</dbReference>